<evidence type="ECO:0000313" key="1">
    <source>
        <dbReference type="EMBL" id="PIS39030.1"/>
    </source>
</evidence>
<name>A0A2M6T137_9BACT</name>
<dbReference type="Proteomes" id="UP000229390">
    <property type="component" value="Unassembled WGS sequence"/>
</dbReference>
<gene>
    <name evidence="1" type="ORF">COT34_00490</name>
</gene>
<dbReference type="EMBL" id="PEYE01000010">
    <property type="protein sequence ID" value="PIS39030.1"/>
    <property type="molecule type" value="Genomic_DNA"/>
</dbReference>
<comment type="caution">
    <text evidence="1">The sequence shown here is derived from an EMBL/GenBank/DDBJ whole genome shotgun (WGS) entry which is preliminary data.</text>
</comment>
<organism evidence="1 2">
    <name type="scientific">Candidatus Nealsonbacteria bacterium CG08_land_8_20_14_0_20_43_11</name>
    <dbReference type="NCBI Taxonomy" id="1974706"/>
    <lineage>
        <taxon>Bacteria</taxon>
        <taxon>Candidatus Nealsoniibacteriota</taxon>
    </lineage>
</organism>
<accession>A0A2M6T137</accession>
<proteinExistence type="predicted"/>
<reference evidence="2" key="1">
    <citation type="submission" date="2017-09" db="EMBL/GenBank/DDBJ databases">
        <title>Depth-based differentiation of microbial function through sediment-hosted aquifers and enrichment of novel symbionts in the deep terrestrial subsurface.</title>
        <authorList>
            <person name="Probst A.J."/>
            <person name="Ladd B."/>
            <person name="Jarett J.K."/>
            <person name="Geller-Mcgrath D.E."/>
            <person name="Sieber C.M.K."/>
            <person name="Emerson J.B."/>
            <person name="Anantharaman K."/>
            <person name="Thomas B.C."/>
            <person name="Malmstrom R."/>
            <person name="Stieglmeier M."/>
            <person name="Klingl A."/>
            <person name="Woyke T."/>
            <person name="Ryan C.M."/>
            <person name="Banfield J.F."/>
        </authorList>
    </citation>
    <scope>NUCLEOTIDE SEQUENCE [LARGE SCALE GENOMIC DNA]</scope>
</reference>
<evidence type="ECO:0000313" key="2">
    <source>
        <dbReference type="Proteomes" id="UP000229390"/>
    </source>
</evidence>
<sequence length="128" mass="13803">MRGYIALISILIISAVLLLIALSSGQLGTGWTKMMIQKIQAAKSGYLTQSCAEEALMKIAENSAYAGSETVNLNGKTCQILAIENLGGESRRIKTASNADNQVKRVKIEISQISPKITVSLWQEVSAF</sequence>
<protein>
    <submittedName>
        <fullName evidence="1">Uncharacterized protein</fullName>
    </submittedName>
</protein>
<dbReference type="AlphaFoldDB" id="A0A2M6T137"/>